<name>A0ABV8MKW5_9NEIS</name>
<dbReference type="InterPro" id="IPR025968">
    <property type="entry name" value="YwqJ_deaminase"/>
</dbReference>
<evidence type="ECO:0000313" key="1">
    <source>
        <dbReference type="EMBL" id="MFC4157919.1"/>
    </source>
</evidence>
<dbReference type="RefSeq" id="WP_378160077.1">
    <property type="nucleotide sequence ID" value="NZ_JBHSBU010000001.1"/>
</dbReference>
<dbReference type="EMBL" id="JBHSBU010000001">
    <property type="protein sequence ID" value="MFC4157919.1"/>
    <property type="molecule type" value="Genomic_DNA"/>
</dbReference>
<dbReference type="Proteomes" id="UP001595791">
    <property type="component" value="Unassembled WGS sequence"/>
</dbReference>
<accession>A0ABV8MKW5</accession>
<proteinExistence type="predicted"/>
<keyword evidence="2" id="KW-1185">Reference proteome</keyword>
<sequence length="227" mass="23973">MGLLPPVQGLALVSDVGAGNYRGIGYAVGGAVTGGTAYSAIRYSSVGRVVPDSAVTSEIAALNSMATKNASPAAQLLHQRINLRGAVADEYVRLTQGMSNNRIRNEVGPVLAGVMDSKTGQIYYGLNKGVGELPDNMVPVLADRMSIAQEIPYIKTHGAGTHAEIHALNDAFLARPSADISDFLLYTINAGQRGSPAKWGTPVPRCPHCEFLTDGVQYFPASLRYGQ</sequence>
<gene>
    <name evidence="1" type="ORF">ACFOW7_00980</name>
</gene>
<evidence type="ECO:0000313" key="2">
    <source>
        <dbReference type="Proteomes" id="UP001595791"/>
    </source>
</evidence>
<reference evidence="2" key="1">
    <citation type="journal article" date="2019" name="Int. J. Syst. Evol. Microbiol.">
        <title>The Global Catalogue of Microorganisms (GCM) 10K type strain sequencing project: providing services to taxonomists for standard genome sequencing and annotation.</title>
        <authorList>
            <consortium name="The Broad Institute Genomics Platform"/>
            <consortium name="The Broad Institute Genome Sequencing Center for Infectious Disease"/>
            <person name="Wu L."/>
            <person name="Ma J."/>
        </authorList>
    </citation>
    <scope>NUCLEOTIDE SEQUENCE [LARGE SCALE GENOMIC DNA]</scope>
    <source>
        <strain evidence="2">LMG 29894</strain>
    </source>
</reference>
<organism evidence="1 2">
    <name type="scientific">Chitinimonas lacunae</name>
    <dbReference type="NCBI Taxonomy" id="1963018"/>
    <lineage>
        <taxon>Bacteria</taxon>
        <taxon>Pseudomonadati</taxon>
        <taxon>Pseudomonadota</taxon>
        <taxon>Betaproteobacteria</taxon>
        <taxon>Neisseriales</taxon>
        <taxon>Chitinibacteraceae</taxon>
        <taxon>Chitinimonas</taxon>
    </lineage>
</organism>
<protein>
    <submittedName>
        <fullName evidence="1">YwqJ-related putative deaminase</fullName>
    </submittedName>
</protein>
<dbReference type="Pfam" id="PF14431">
    <property type="entry name" value="YwqJ-deaminase"/>
    <property type="match status" value="1"/>
</dbReference>
<comment type="caution">
    <text evidence="1">The sequence shown here is derived from an EMBL/GenBank/DDBJ whole genome shotgun (WGS) entry which is preliminary data.</text>
</comment>